<dbReference type="Gene3D" id="3.60.9.10">
    <property type="entry name" value="Aldehyde ferredoxin oxidoreductase, N-terminal domain"/>
    <property type="match status" value="1"/>
</dbReference>
<evidence type="ECO:0000256" key="7">
    <source>
        <dbReference type="ARBA" id="ARBA00023014"/>
    </source>
</evidence>
<keyword evidence="11" id="KW-1185">Reference proteome</keyword>
<evidence type="ECO:0000256" key="8">
    <source>
        <dbReference type="ARBA" id="ARBA00049934"/>
    </source>
</evidence>
<dbReference type="InterPro" id="IPR013983">
    <property type="entry name" value="Ald_Fedxn_OxRdtase_N"/>
</dbReference>
<comment type="cofactor">
    <cofactor evidence="8">
        <name>tungstopterin</name>
        <dbReference type="ChEBI" id="CHEBI:30402"/>
    </cofactor>
</comment>
<dbReference type="PANTHER" id="PTHR30038:SF0">
    <property type="entry name" value="TUNGSTEN-CONTAINING ALDEHYDE FERREDOXIN OXIDOREDUCTASE"/>
    <property type="match status" value="1"/>
</dbReference>
<dbReference type="GO" id="GO:0033726">
    <property type="term" value="F:aldehyde ferredoxin oxidoreductase activity"/>
    <property type="evidence" value="ECO:0007669"/>
    <property type="project" value="UniProtKB-EC"/>
</dbReference>
<evidence type="ECO:0000259" key="9">
    <source>
        <dbReference type="SMART" id="SM00790"/>
    </source>
</evidence>
<dbReference type="PANTHER" id="PTHR30038">
    <property type="entry name" value="ALDEHYDE FERREDOXIN OXIDOREDUCTASE"/>
    <property type="match status" value="1"/>
</dbReference>
<keyword evidence="5 10" id="KW-0560">Oxidoreductase</keyword>
<dbReference type="InterPro" id="IPR036021">
    <property type="entry name" value="Tungsten_al_ferr_oxy-like_C"/>
</dbReference>
<sequence length="620" mass="68129">MYGYMNKMLFVNLSTKEIEVKKIPEEWIRDFIGGPGLGARILYEYMPANADVFGPESMVGFIAAPFNNTPILMGGRYTVVSKSPVYDGWNDANSGGYFGPMLKKAGYDAVFVNGISETPVYIWIDNGKVEIRDASKYWGMISTEFEEALFKDLDDDKIKAAFIGPAGEKMSNMAAVMNDGHRAAGRGGTGAVIGSKKLKGIVCRGNQSVEVYNKDELINKNKEIATALNAHPMKPLMTAFGTTGGFMPSLMSGDAAVKNFSISLAESGKTAQDFEPVAAKMLNEKYKVKDYGCANCPVKCGAIYHVEDEKYPMDHPGMPEYETQGWFSSAIMNTDPVTMIKCGDLCNEYGVDTIGAGGTVAWVFECFNEGLLTKEQLDGIEPFWGDGHAAVKLTEKICKLEGCGEILAAGSQSAADHFGVGHQFLFVASGMEIAQHDPRRAPGYIRTYQLDPTPGRHVKGGLAKANDRMTWEQKYNYRVTGFQDVSEVAMTEFVNNSGMCIFSVRMFPEGSLFKLVELLTGMPFSKKAAREMGIRSFTMRHAFNIREGMRRENFTVTDRMIGNPPLKDGPTKGITLDEVRLGDNFYNALGYGIDGVPSLDMLELLGGMEPVIETLYPKQK</sequence>
<dbReference type="SUPFAM" id="SSF56228">
    <property type="entry name" value="Aldehyde ferredoxin oxidoreductase, N-terminal domain"/>
    <property type="match status" value="1"/>
</dbReference>
<keyword evidence="7" id="KW-0411">Iron-sulfur</keyword>
<dbReference type="InterPro" id="IPR013985">
    <property type="entry name" value="Ald_Fedxn_OxRdtase_dom3"/>
</dbReference>
<proteinExistence type="inferred from homology"/>
<evidence type="ECO:0000256" key="2">
    <source>
        <dbReference type="ARBA" id="ARBA00011032"/>
    </source>
</evidence>
<evidence type="ECO:0000256" key="3">
    <source>
        <dbReference type="ARBA" id="ARBA00022485"/>
    </source>
</evidence>
<evidence type="ECO:0000256" key="5">
    <source>
        <dbReference type="ARBA" id="ARBA00023002"/>
    </source>
</evidence>
<dbReference type="Pfam" id="PF02730">
    <property type="entry name" value="AFOR_N"/>
    <property type="match status" value="1"/>
</dbReference>
<dbReference type="EC" id="1.2.7.5" evidence="10"/>
<dbReference type="InterPro" id="IPR036503">
    <property type="entry name" value="Ald_Fedxn_OxRdtase_N_sf"/>
</dbReference>
<dbReference type="InterPro" id="IPR001203">
    <property type="entry name" value="OxRdtase_Ald_Fedxn_C"/>
</dbReference>
<dbReference type="EMBL" id="JAGGKC010000001">
    <property type="protein sequence ID" value="MBP1917787.1"/>
    <property type="molecule type" value="Genomic_DNA"/>
</dbReference>
<dbReference type="InterPro" id="IPR051919">
    <property type="entry name" value="W-dependent_AOR"/>
</dbReference>
<evidence type="ECO:0000313" key="11">
    <source>
        <dbReference type="Proteomes" id="UP001519271"/>
    </source>
</evidence>
<dbReference type="InterPro" id="IPR013984">
    <property type="entry name" value="Ald_Fedxn_OxRdtase_dom2"/>
</dbReference>
<dbReference type="SMART" id="SM00790">
    <property type="entry name" value="AFOR_N"/>
    <property type="match status" value="1"/>
</dbReference>
<protein>
    <submittedName>
        <fullName evidence="10">Aldehyde:ferredoxin oxidoreductase</fullName>
        <ecNumber evidence="10">1.2.7.5</ecNumber>
    </submittedName>
</protein>
<gene>
    <name evidence="10" type="ORF">J2Z34_000250</name>
</gene>
<keyword evidence="4" id="KW-0479">Metal-binding</keyword>
<evidence type="ECO:0000256" key="4">
    <source>
        <dbReference type="ARBA" id="ARBA00022723"/>
    </source>
</evidence>
<keyword evidence="3" id="KW-0004">4Fe-4S</keyword>
<comment type="cofactor">
    <cofactor evidence="1">
        <name>[4Fe-4S] cluster</name>
        <dbReference type="ChEBI" id="CHEBI:49883"/>
    </cofactor>
</comment>
<reference evidence="10 11" key="1">
    <citation type="submission" date="2021-03" db="EMBL/GenBank/DDBJ databases">
        <title>Genomic Encyclopedia of Type Strains, Phase IV (KMG-IV): sequencing the most valuable type-strain genomes for metagenomic binning, comparative biology and taxonomic classification.</title>
        <authorList>
            <person name="Goeker M."/>
        </authorList>
    </citation>
    <scope>NUCLEOTIDE SEQUENCE [LARGE SCALE GENOMIC DNA]</scope>
    <source>
        <strain evidence="10 11">DSM 6139</strain>
    </source>
</reference>
<comment type="caution">
    <text evidence="10">The sequence shown here is derived from an EMBL/GenBank/DDBJ whole genome shotgun (WGS) entry which is preliminary data.</text>
</comment>
<evidence type="ECO:0000256" key="1">
    <source>
        <dbReference type="ARBA" id="ARBA00001966"/>
    </source>
</evidence>
<accession>A0ABS4FZQ8</accession>
<dbReference type="SUPFAM" id="SSF48310">
    <property type="entry name" value="Aldehyde ferredoxin oxidoreductase, C-terminal domains"/>
    <property type="match status" value="1"/>
</dbReference>
<dbReference type="Pfam" id="PF01314">
    <property type="entry name" value="AFOR_C"/>
    <property type="match status" value="1"/>
</dbReference>
<dbReference type="Proteomes" id="UP001519271">
    <property type="component" value="Unassembled WGS sequence"/>
</dbReference>
<name>A0ABS4FZQ8_9CLOT</name>
<evidence type="ECO:0000313" key="10">
    <source>
        <dbReference type="EMBL" id="MBP1917787.1"/>
    </source>
</evidence>
<dbReference type="Gene3D" id="1.10.599.10">
    <property type="entry name" value="Aldehyde Ferredoxin Oxidoreductase Protein, subunit A, domain 3"/>
    <property type="match status" value="1"/>
</dbReference>
<feature type="domain" description="Aldehyde ferredoxin oxidoreductase N-terminal" evidence="9">
    <location>
        <begin position="4"/>
        <end position="207"/>
    </location>
</feature>
<dbReference type="Gene3D" id="1.10.569.10">
    <property type="entry name" value="Aldehyde Ferredoxin Oxidoreductase Protein, subunit A, domain 2"/>
    <property type="match status" value="1"/>
</dbReference>
<comment type="similarity">
    <text evidence="2">Belongs to the AOR/FOR family.</text>
</comment>
<organism evidence="10 11">
    <name type="scientific">Youngiibacter multivorans</name>
    <dbReference type="NCBI Taxonomy" id="937251"/>
    <lineage>
        <taxon>Bacteria</taxon>
        <taxon>Bacillati</taxon>
        <taxon>Bacillota</taxon>
        <taxon>Clostridia</taxon>
        <taxon>Eubacteriales</taxon>
        <taxon>Clostridiaceae</taxon>
        <taxon>Youngiibacter</taxon>
    </lineage>
</organism>
<evidence type="ECO:0000256" key="6">
    <source>
        <dbReference type="ARBA" id="ARBA00023004"/>
    </source>
</evidence>
<keyword evidence="6" id="KW-0408">Iron</keyword>